<dbReference type="GO" id="GO:0016491">
    <property type="term" value="F:oxidoreductase activity"/>
    <property type="evidence" value="ECO:0007669"/>
    <property type="project" value="UniProtKB-KW"/>
</dbReference>
<evidence type="ECO:0000256" key="3">
    <source>
        <dbReference type="ARBA" id="ARBA00023002"/>
    </source>
</evidence>
<dbReference type="InterPro" id="IPR036291">
    <property type="entry name" value="NAD(P)-bd_dom_sf"/>
</dbReference>
<proteinExistence type="inferred from homology"/>
<dbReference type="InterPro" id="IPR051911">
    <property type="entry name" value="SDR_oxidoreductase"/>
</dbReference>
<dbReference type="Gene3D" id="3.40.50.720">
    <property type="entry name" value="NAD(P)-binding Rossmann-like Domain"/>
    <property type="match status" value="1"/>
</dbReference>
<protein>
    <submittedName>
        <fullName evidence="5">NAD(P)-binding protein</fullName>
    </submittedName>
</protein>
<evidence type="ECO:0000256" key="2">
    <source>
        <dbReference type="ARBA" id="ARBA00022857"/>
    </source>
</evidence>
<dbReference type="Proteomes" id="UP000305647">
    <property type="component" value="Unassembled WGS sequence"/>
</dbReference>
<keyword evidence="2" id="KW-0521">NADP</keyword>
<evidence type="ECO:0000256" key="1">
    <source>
        <dbReference type="ARBA" id="ARBA00006484"/>
    </source>
</evidence>
<dbReference type="PANTHER" id="PTHR43976">
    <property type="entry name" value="SHORT CHAIN DEHYDROGENASE"/>
    <property type="match status" value="1"/>
</dbReference>
<reference evidence="5 6" key="1">
    <citation type="submission" date="2019-03" db="EMBL/GenBank/DDBJ databases">
        <title>Sequencing 25 genomes of Wallemia mellicola.</title>
        <authorList>
            <person name="Gostincar C."/>
        </authorList>
    </citation>
    <scope>NUCLEOTIDE SEQUENCE [LARGE SCALE GENOMIC DNA]</scope>
    <source>
        <strain evidence="5 6">EXF-8738</strain>
    </source>
</reference>
<sequence>MSTPRVWLITGTSSGLGRALVETILAKGETVVATLRKPEVLKDLSDKYDQSKLLVLKLDVTNSQDIDDVFSKIKEVYNRLDVIVNNAGRGIVGEFEATTKEDGKSLFDINFWGPVEITKKAIEFFRLVNKPSGGRILNIASMAGYNAGPGMAIYSATKHALVGVSESIARELDPTWNIKITTIGPGGFRTKALENVTSLPPHPEYTEPSLITNLIRQYLPVVPLPGDATKGAEAIYTISNVENPPANLILGADAREQVQERINNLTKELEAYEDLSASTAYTE</sequence>
<dbReference type="EMBL" id="SPRO01000041">
    <property type="protein sequence ID" value="TIC28338.1"/>
    <property type="molecule type" value="Genomic_DNA"/>
</dbReference>
<dbReference type="InterPro" id="IPR020904">
    <property type="entry name" value="Sc_DH/Rdtase_CS"/>
</dbReference>
<dbReference type="PRINTS" id="PR00081">
    <property type="entry name" value="GDHRDH"/>
</dbReference>
<keyword evidence="3" id="KW-0560">Oxidoreductase</keyword>
<evidence type="ECO:0000313" key="6">
    <source>
        <dbReference type="Proteomes" id="UP000305647"/>
    </source>
</evidence>
<comment type="caution">
    <text evidence="5">The sequence shown here is derived from an EMBL/GenBank/DDBJ whole genome shotgun (WGS) entry which is preliminary data.</text>
</comment>
<gene>
    <name evidence="5" type="ORF">E3Q10_03264</name>
</gene>
<dbReference type="InterPro" id="IPR002347">
    <property type="entry name" value="SDR_fam"/>
</dbReference>
<comment type="similarity">
    <text evidence="1 4">Belongs to the short-chain dehydrogenases/reductases (SDR) family.</text>
</comment>
<evidence type="ECO:0000313" key="5">
    <source>
        <dbReference type="EMBL" id="TIC28338.1"/>
    </source>
</evidence>
<dbReference type="PANTHER" id="PTHR43976:SF16">
    <property type="entry name" value="SHORT-CHAIN DEHYDROGENASE_REDUCTASE FAMILY PROTEIN"/>
    <property type="match status" value="1"/>
</dbReference>
<dbReference type="AlphaFoldDB" id="A0A4T0LSC8"/>
<organism evidence="5 6">
    <name type="scientific">Wallemia mellicola</name>
    <dbReference type="NCBI Taxonomy" id="1708541"/>
    <lineage>
        <taxon>Eukaryota</taxon>
        <taxon>Fungi</taxon>
        <taxon>Dikarya</taxon>
        <taxon>Basidiomycota</taxon>
        <taxon>Wallemiomycotina</taxon>
        <taxon>Wallemiomycetes</taxon>
        <taxon>Wallemiales</taxon>
        <taxon>Wallemiaceae</taxon>
        <taxon>Wallemia</taxon>
    </lineage>
</organism>
<dbReference type="SUPFAM" id="SSF51735">
    <property type="entry name" value="NAD(P)-binding Rossmann-fold domains"/>
    <property type="match status" value="1"/>
</dbReference>
<evidence type="ECO:0000256" key="4">
    <source>
        <dbReference type="RuleBase" id="RU000363"/>
    </source>
</evidence>
<dbReference type="CDD" id="cd05374">
    <property type="entry name" value="17beta-HSD-like_SDR_c"/>
    <property type="match status" value="1"/>
</dbReference>
<dbReference type="PRINTS" id="PR00080">
    <property type="entry name" value="SDRFAMILY"/>
</dbReference>
<dbReference type="Pfam" id="PF00106">
    <property type="entry name" value="adh_short"/>
    <property type="match status" value="1"/>
</dbReference>
<accession>A0A4T0LSC8</accession>
<name>A0A4T0LSC8_9BASI</name>
<dbReference type="PROSITE" id="PS00061">
    <property type="entry name" value="ADH_SHORT"/>
    <property type="match status" value="1"/>
</dbReference>